<dbReference type="GO" id="GO:0005634">
    <property type="term" value="C:nucleus"/>
    <property type="evidence" value="ECO:0007669"/>
    <property type="project" value="UniProtKB-SubCell"/>
</dbReference>
<evidence type="ECO:0000259" key="3">
    <source>
        <dbReference type="Pfam" id="PF25458"/>
    </source>
</evidence>
<reference evidence="4" key="1">
    <citation type="submission" date="2022-07" db="EMBL/GenBank/DDBJ databases">
        <title>Phylogenomic reconstructions and comparative analyses of Kickxellomycotina fungi.</title>
        <authorList>
            <person name="Reynolds N.K."/>
            <person name="Stajich J.E."/>
            <person name="Barry K."/>
            <person name="Grigoriev I.V."/>
            <person name="Crous P."/>
            <person name="Smith M.E."/>
        </authorList>
    </citation>
    <scope>NUCLEOTIDE SEQUENCE</scope>
    <source>
        <strain evidence="4">RSA 567</strain>
    </source>
</reference>
<dbReference type="AlphaFoldDB" id="A0A9W8B6Z7"/>
<dbReference type="PANTHER" id="PTHR20938">
    <property type="entry name" value="INTEGRATOR COMPLEX SUBUNIT 4"/>
    <property type="match status" value="1"/>
</dbReference>
<dbReference type="PANTHER" id="PTHR20938:SF0">
    <property type="entry name" value="INTEGRATOR COMPLEX SUBUNIT 4"/>
    <property type="match status" value="1"/>
</dbReference>
<dbReference type="EMBL" id="JANBQB010000138">
    <property type="protein sequence ID" value="KAJ1981110.1"/>
    <property type="molecule type" value="Genomic_DNA"/>
</dbReference>
<evidence type="ECO:0000256" key="2">
    <source>
        <dbReference type="ARBA" id="ARBA00023242"/>
    </source>
</evidence>
<keyword evidence="2" id="KW-0539">Nucleus</keyword>
<dbReference type="Pfam" id="PF25458">
    <property type="entry name" value="INTS4_C"/>
    <property type="match status" value="1"/>
</dbReference>
<dbReference type="OrthoDB" id="18190at2759"/>
<accession>A0A9W8B6Z7</accession>
<feature type="domain" description="Integrator complex subunit 4/Protein SIEL C-terminal Ig-like" evidence="3">
    <location>
        <begin position="290"/>
        <end position="399"/>
    </location>
</feature>
<dbReference type="InterPro" id="IPR057412">
    <property type="entry name" value="INTS4_C"/>
</dbReference>
<comment type="caution">
    <text evidence="4">The sequence shown here is derived from an EMBL/GenBank/DDBJ whole genome shotgun (WGS) entry which is preliminary data.</text>
</comment>
<protein>
    <recommendedName>
        <fullName evidence="3">Integrator complex subunit 4/Protein SIEL C-terminal Ig-like domain-containing protein</fullName>
    </recommendedName>
</protein>
<dbReference type="Proteomes" id="UP001151582">
    <property type="component" value="Unassembled WGS sequence"/>
</dbReference>
<gene>
    <name evidence="4" type="ORF">H4R34_002212</name>
</gene>
<name>A0A9W8B6Z7_9FUNG</name>
<proteinExistence type="predicted"/>
<evidence type="ECO:0000313" key="4">
    <source>
        <dbReference type="EMBL" id="KAJ1981110.1"/>
    </source>
</evidence>
<sequence length="441" mass="48292">MALIFNAAAAKPSVLSVLPAFVFNHLPYFYDKYPRCFPDPKDVVVPADKQSEYVAPTHLPWQVPPARVAALQTLAETVQRQLPMLLTLVAHRQYGRADRLVRLQRAQLDAVVRTQVGPSNTCHFYQRFLRVVQTVAHVQRQLTTLDQLSNGLASSTYAPQLLADALALEHRYLGHAPTTLYALGLVRVFAHALAALVIVVRQQSLSSRAATAPQPPTGSWQPALLERTAAVLCAADRAHTDATQLRALHTQLAHTTDAGMLGQVLLQFVGQCALQACDPQDHYKQLSVDIEAPGSTPERPTAYSAALPLSIPVEATLHWAMDPSRLAVQVKTFAGVVHMYRPPLGHFSLVQRFGHRLTTSVPIQLPSVNESCAIEVSLVELVTTECPEFDTQLLAQLGADPTATRGVATSDLGNTRSFCSLSLMDTPMRYYVTTKFQRGIS</sequence>
<comment type="subcellular location">
    <subcellularLocation>
        <location evidence="1">Nucleus</location>
    </subcellularLocation>
</comment>
<evidence type="ECO:0000313" key="5">
    <source>
        <dbReference type="Proteomes" id="UP001151582"/>
    </source>
</evidence>
<organism evidence="4 5">
    <name type="scientific">Dimargaris verticillata</name>
    <dbReference type="NCBI Taxonomy" id="2761393"/>
    <lineage>
        <taxon>Eukaryota</taxon>
        <taxon>Fungi</taxon>
        <taxon>Fungi incertae sedis</taxon>
        <taxon>Zoopagomycota</taxon>
        <taxon>Kickxellomycotina</taxon>
        <taxon>Dimargaritomycetes</taxon>
        <taxon>Dimargaritales</taxon>
        <taxon>Dimargaritaceae</taxon>
        <taxon>Dimargaris</taxon>
    </lineage>
</organism>
<evidence type="ECO:0000256" key="1">
    <source>
        <dbReference type="ARBA" id="ARBA00004123"/>
    </source>
</evidence>
<keyword evidence="5" id="KW-1185">Reference proteome</keyword>